<sequence length="216" mass="23769">MNHVGCTRGVLLAPSLTREKSVASLHAIGETSLHSGLSQTGLFRQCFWRSWIFACGLLGIFGCDQINPPVPEVKPVAGFKRDDEDPPPPPQVTPPPAVVETVPEVKEPMPPPAPKLFTARLSSWRITPTQEKGVNGLLFQVEFEALENLNDVALLEISLLDNRSQEFRLLPMRDGNYIRVSKFVGNATAAGAPYSTVLWWKGVDGGNWKEAVRSRL</sequence>
<dbReference type="EMBL" id="CP036299">
    <property type="protein sequence ID" value="QDV31401.1"/>
    <property type="molecule type" value="Genomic_DNA"/>
</dbReference>
<keyword evidence="3" id="KW-1185">Reference proteome</keyword>
<dbReference type="KEGG" id="peh:Spb1_33450"/>
<protein>
    <submittedName>
        <fullName evidence="2">Uncharacterized protein</fullName>
    </submittedName>
</protein>
<name>A0A518GS60_9PLAN</name>
<gene>
    <name evidence="2" type="ORF">Spb1_33450</name>
</gene>
<feature type="compositionally biased region" description="Pro residues" evidence="1">
    <location>
        <begin position="87"/>
        <end position="96"/>
    </location>
</feature>
<feature type="region of interest" description="Disordered" evidence="1">
    <location>
        <begin position="74"/>
        <end position="96"/>
    </location>
</feature>
<dbReference type="AlphaFoldDB" id="A0A518GS60"/>
<accession>A0A518GS60</accession>
<evidence type="ECO:0000256" key="1">
    <source>
        <dbReference type="SAM" id="MobiDB-lite"/>
    </source>
</evidence>
<evidence type="ECO:0000313" key="3">
    <source>
        <dbReference type="Proteomes" id="UP000315349"/>
    </source>
</evidence>
<evidence type="ECO:0000313" key="2">
    <source>
        <dbReference type="EMBL" id="QDV31401.1"/>
    </source>
</evidence>
<proteinExistence type="predicted"/>
<dbReference type="Proteomes" id="UP000315349">
    <property type="component" value="Chromosome"/>
</dbReference>
<reference evidence="2 3" key="1">
    <citation type="submission" date="2019-02" db="EMBL/GenBank/DDBJ databases">
        <title>Deep-cultivation of Planctomycetes and their phenomic and genomic characterization uncovers novel biology.</title>
        <authorList>
            <person name="Wiegand S."/>
            <person name="Jogler M."/>
            <person name="Boedeker C."/>
            <person name="Pinto D."/>
            <person name="Vollmers J."/>
            <person name="Rivas-Marin E."/>
            <person name="Kohn T."/>
            <person name="Peeters S.H."/>
            <person name="Heuer A."/>
            <person name="Rast P."/>
            <person name="Oberbeckmann S."/>
            <person name="Bunk B."/>
            <person name="Jeske O."/>
            <person name="Meyerdierks A."/>
            <person name="Storesund J.E."/>
            <person name="Kallscheuer N."/>
            <person name="Luecker S."/>
            <person name="Lage O.M."/>
            <person name="Pohl T."/>
            <person name="Merkel B.J."/>
            <person name="Hornburger P."/>
            <person name="Mueller R.-W."/>
            <person name="Bruemmer F."/>
            <person name="Labrenz M."/>
            <person name="Spormann A.M."/>
            <person name="Op den Camp H."/>
            <person name="Overmann J."/>
            <person name="Amann R."/>
            <person name="Jetten M.S.M."/>
            <person name="Mascher T."/>
            <person name="Medema M.H."/>
            <person name="Devos D.P."/>
            <person name="Kaster A.-K."/>
            <person name="Ovreas L."/>
            <person name="Rohde M."/>
            <person name="Galperin M.Y."/>
            <person name="Jogler C."/>
        </authorList>
    </citation>
    <scope>NUCLEOTIDE SEQUENCE [LARGE SCALE GENOMIC DNA]</scope>
    <source>
        <strain evidence="2 3">Spb1</strain>
    </source>
</reference>
<organism evidence="2 3">
    <name type="scientific">Planctopirus ephydatiae</name>
    <dbReference type="NCBI Taxonomy" id="2528019"/>
    <lineage>
        <taxon>Bacteria</taxon>
        <taxon>Pseudomonadati</taxon>
        <taxon>Planctomycetota</taxon>
        <taxon>Planctomycetia</taxon>
        <taxon>Planctomycetales</taxon>
        <taxon>Planctomycetaceae</taxon>
        <taxon>Planctopirus</taxon>
    </lineage>
</organism>